<protein>
    <submittedName>
        <fullName evidence="1">Uncharacterized protein</fullName>
    </submittedName>
</protein>
<reference evidence="1 2" key="1">
    <citation type="journal article" date="2022" name="Nat. Ecol. Evol.">
        <title>A masculinizing supergene underlies an exaggerated male reproductive morph in a spider.</title>
        <authorList>
            <person name="Hendrickx F."/>
            <person name="De Corte Z."/>
            <person name="Sonet G."/>
            <person name="Van Belleghem S.M."/>
            <person name="Kostlbacher S."/>
            <person name="Vangestel C."/>
        </authorList>
    </citation>
    <scope>NUCLEOTIDE SEQUENCE [LARGE SCALE GENOMIC DNA]</scope>
    <source>
        <strain evidence="1">W744_W776</strain>
    </source>
</reference>
<keyword evidence="2" id="KW-1185">Reference proteome</keyword>
<proteinExistence type="predicted"/>
<gene>
    <name evidence="1" type="ORF">JTE90_009256</name>
</gene>
<sequence length="95" mass="11188">MNFAADPTSTFFLSRSFDFFFNNPMFFSLTKAQKIRRNFPEKNSFFKSSLEMGNKWRRNPELMPFGDREINDRHVSDSSSDTVVVGIRILSLEHR</sequence>
<comment type="caution">
    <text evidence="1">The sequence shown here is derived from an EMBL/GenBank/DDBJ whole genome shotgun (WGS) entry which is preliminary data.</text>
</comment>
<dbReference type="Proteomes" id="UP000827092">
    <property type="component" value="Unassembled WGS sequence"/>
</dbReference>
<dbReference type="AlphaFoldDB" id="A0AAV6V388"/>
<accession>A0AAV6V388</accession>
<name>A0AAV6V388_9ARAC</name>
<evidence type="ECO:0000313" key="2">
    <source>
        <dbReference type="Proteomes" id="UP000827092"/>
    </source>
</evidence>
<organism evidence="1 2">
    <name type="scientific">Oedothorax gibbosus</name>
    <dbReference type="NCBI Taxonomy" id="931172"/>
    <lineage>
        <taxon>Eukaryota</taxon>
        <taxon>Metazoa</taxon>
        <taxon>Ecdysozoa</taxon>
        <taxon>Arthropoda</taxon>
        <taxon>Chelicerata</taxon>
        <taxon>Arachnida</taxon>
        <taxon>Araneae</taxon>
        <taxon>Araneomorphae</taxon>
        <taxon>Entelegynae</taxon>
        <taxon>Araneoidea</taxon>
        <taxon>Linyphiidae</taxon>
        <taxon>Erigoninae</taxon>
        <taxon>Oedothorax</taxon>
    </lineage>
</organism>
<dbReference type="EMBL" id="JAFNEN010000184">
    <property type="protein sequence ID" value="KAG8190418.1"/>
    <property type="molecule type" value="Genomic_DNA"/>
</dbReference>
<evidence type="ECO:0000313" key="1">
    <source>
        <dbReference type="EMBL" id="KAG8190418.1"/>
    </source>
</evidence>